<feature type="compositionally biased region" description="Basic residues" evidence="8">
    <location>
        <begin position="1434"/>
        <end position="1453"/>
    </location>
</feature>
<feature type="region of interest" description="Disordered" evidence="8">
    <location>
        <begin position="694"/>
        <end position="720"/>
    </location>
</feature>
<evidence type="ECO:0000256" key="7">
    <source>
        <dbReference type="SAM" id="Coils"/>
    </source>
</evidence>
<feature type="region of interest" description="Disordered" evidence="8">
    <location>
        <begin position="156"/>
        <end position="187"/>
    </location>
</feature>
<dbReference type="GO" id="GO:0008017">
    <property type="term" value="F:microtubule binding"/>
    <property type="evidence" value="ECO:0007669"/>
    <property type="project" value="InterPro"/>
</dbReference>
<feature type="coiled-coil region" evidence="7">
    <location>
        <begin position="1011"/>
        <end position="1038"/>
    </location>
</feature>
<dbReference type="GO" id="GO:0005875">
    <property type="term" value="C:microtubule associated complex"/>
    <property type="evidence" value="ECO:0007669"/>
    <property type="project" value="TreeGrafter"/>
</dbReference>
<feature type="compositionally biased region" description="Gly residues" evidence="8">
    <location>
        <begin position="707"/>
        <end position="718"/>
    </location>
</feature>
<evidence type="ECO:0000259" key="9">
    <source>
        <dbReference type="PROSITE" id="PS50067"/>
    </source>
</evidence>
<organism evidence="10 11">
    <name type="scientific">Catenaria anguillulae PL171</name>
    <dbReference type="NCBI Taxonomy" id="765915"/>
    <lineage>
        <taxon>Eukaryota</taxon>
        <taxon>Fungi</taxon>
        <taxon>Fungi incertae sedis</taxon>
        <taxon>Blastocladiomycota</taxon>
        <taxon>Blastocladiomycetes</taxon>
        <taxon>Blastocladiales</taxon>
        <taxon>Catenariaceae</taxon>
        <taxon>Catenaria</taxon>
    </lineage>
</organism>
<feature type="compositionally biased region" description="Low complexity" evidence="8">
    <location>
        <begin position="1292"/>
        <end position="1313"/>
    </location>
</feature>
<sequence length="1453" mass="156590">MATTSVKVALRVRPLTAKETLANEYECLSPIPGVPQVVLGKDRSFTYDHVFWTDTHQSQLYEDAVAPLLEKFLEGFNATVLAYGQTGSGKTYSMGTGLDGNIGTENQGIVPRAISVMFDELPRRYPEPSSYSVAVSFLELYNEELIDLLNPSNRPDTAAASAAASRPGSVRGGFGSGPSSVASGGDTLRIREDEYGNIVWVGVREEPCASPEQLLGFLNKGSLCRTTGSTDMNMVSSRSHAIFSVTLRLNKVDPESGVTERIMAKFHFVDLAGSERLKKTHAEGTRAKEGIAINSGLLALGNVISALGDESRLASGGGGHVPYRDSKLTRLLQDSLGGNSQTLMLACVSPADTNFQETLSTLKYANRARNIKNKVQINPQQGANSVEVQQLRTQISRLKLELATLKEQYGLSSGAPSGTGAGGLVSASSSAENLAKLHEQNSVFGSNLRSQVKDLQNERAKLEVHILQLQNRIKTIEHQLVLVQAERDALLMEKNGWTLPDRPDEDAMDTDDSLPSSSSSPNAAQPPNPLLVSYLTKISELQHALSDRETELVMVKQQAAAISAAAPSANGPSSSSSLSTSGRKQFRFVLPGSAGAGGVMDDDVNATLLRAREQIRQDMKFLLDTSSNKGDANGNGGPPSLAQAGEGGTLGMQGALGNYAGSEGAESAISEVERPMVLGGALDVPTWAKTPTVVNGGDEGGSSVSQSGGGGGGGGGGATVMTQAPELLHRALHKIQADLAVKEELMTRLESTHREYLNMKDAYEDKLSQLQQSLSSVRSERDEALVRMQATNGPREKERDIRARYESKVKQLLGEISNLRKNHIEATKAMTSSKKSEMMLRQLKLSVDALRAEKTRLLKKMREDAEKSREQAQAAEREIQKLRRKERMATETAKKYERNFELQKVLLKRRAEEIVASNQKLKSVTALLKRSSVQKTIMKPGSAPAGFAAAAGGMHRGSITSLVGDSIVRPDSAAPDSSRANTPHIDREQQELALTYRKHQLYKEMETVVTTQQQSAELEQLVSKRKRLTDEKIELLNERDRVVIAEAERLGKEPDPAAPQYMDDRLESIDAELQYVDMRIKAVQAEAASSDAQSSSANGGVSGYEAVVGLVRSLGAEDAVQLLESIVDDFIQLQISARNQAMEVTRQETQIDSLRKNLLLMRKTAMKNAVDYEKRIKTMAVDGYLQQQQQHQNSGANQSQQQPSSVVSPYDSIMGISVFPDLRPPSSTSPIPISSRASSPAYSYTARRAGANDDDSMSVTSSTSGSPLKSGAISSAQSDAGSAGGPREHRSMSMSSGTSGPATASSVYSTSTAPRRPRPQSATSDVFERLAKTYTVAAQAKIRDPGQFPDNGGAPGNATSTGPSLTRRESHDKLQQVYTSGSNLNLALGQIDEEHGHSSGGTPWPVAPGSRTSGGGRRPASTMSVSGSSACRTRQQRMMHNQRRNHHRNSNRM</sequence>
<keyword evidence="3 6" id="KW-0547">Nucleotide-binding</keyword>
<evidence type="ECO:0000313" key="10">
    <source>
        <dbReference type="EMBL" id="ORZ29754.1"/>
    </source>
</evidence>
<evidence type="ECO:0000256" key="6">
    <source>
        <dbReference type="PROSITE-ProRule" id="PRU00283"/>
    </source>
</evidence>
<reference evidence="10 11" key="1">
    <citation type="submission" date="2016-07" db="EMBL/GenBank/DDBJ databases">
        <title>Pervasive Adenine N6-methylation of Active Genes in Fungi.</title>
        <authorList>
            <consortium name="DOE Joint Genome Institute"/>
            <person name="Mondo S.J."/>
            <person name="Dannebaum R.O."/>
            <person name="Kuo R.C."/>
            <person name="Labutti K."/>
            <person name="Haridas S."/>
            <person name="Kuo A."/>
            <person name="Salamov A."/>
            <person name="Ahrendt S.R."/>
            <person name="Lipzen A."/>
            <person name="Sullivan W."/>
            <person name="Andreopoulos W.B."/>
            <person name="Clum A."/>
            <person name="Lindquist E."/>
            <person name="Daum C."/>
            <person name="Ramamoorthy G.K."/>
            <person name="Gryganskyi A."/>
            <person name="Culley D."/>
            <person name="Magnuson J.K."/>
            <person name="James T.Y."/>
            <person name="O'Malley M.A."/>
            <person name="Stajich J.E."/>
            <person name="Spatafora J.W."/>
            <person name="Visel A."/>
            <person name="Grigoriev I.V."/>
        </authorList>
    </citation>
    <scope>NUCLEOTIDE SEQUENCE [LARGE SCALE GENOMIC DNA]</scope>
    <source>
        <strain evidence="10 11">PL171</strain>
    </source>
</reference>
<dbReference type="InterPro" id="IPR027417">
    <property type="entry name" value="P-loop_NTPase"/>
</dbReference>
<dbReference type="PANTHER" id="PTHR47969:SF15">
    <property type="entry name" value="CHROMOSOME-ASSOCIATED KINESIN KIF4A-RELATED"/>
    <property type="match status" value="1"/>
</dbReference>
<feature type="compositionally biased region" description="Acidic residues" evidence="8">
    <location>
        <begin position="503"/>
        <end position="512"/>
    </location>
</feature>
<dbReference type="GO" id="GO:0003777">
    <property type="term" value="F:microtubule motor activity"/>
    <property type="evidence" value="ECO:0007669"/>
    <property type="project" value="InterPro"/>
</dbReference>
<keyword evidence="5 7" id="KW-0175">Coiled coil</keyword>
<dbReference type="STRING" id="765915.A0A1Y2H6X1"/>
<dbReference type="PROSITE" id="PS50067">
    <property type="entry name" value="KINESIN_MOTOR_2"/>
    <property type="match status" value="1"/>
</dbReference>
<feature type="compositionally biased region" description="Low complexity" evidence="8">
    <location>
        <begin position="1257"/>
        <end position="1281"/>
    </location>
</feature>
<feature type="region of interest" description="Disordered" evidence="8">
    <location>
        <begin position="1340"/>
        <end position="1371"/>
    </location>
</feature>
<feature type="compositionally biased region" description="Polar residues" evidence="8">
    <location>
        <begin position="1423"/>
        <end position="1433"/>
    </location>
</feature>
<dbReference type="EMBL" id="MCFL01000131">
    <property type="protein sequence ID" value="ORZ29754.1"/>
    <property type="molecule type" value="Genomic_DNA"/>
</dbReference>
<feature type="region of interest" description="Disordered" evidence="8">
    <location>
        <begin position="1393"/>
        <end position="1453"/>
    </location>
</feature>
<keyword evidence="2" id="KW-0963">Cytoplasm</keyword>
<evidence type="ECO:0000256" key="1">
    <source>
        <dbReference type="ARBA" id="ARBA00004496"/>
    </source>
</evidence>
<gene>
    <name evidence="10" type="ORF">BCR44DRAFT_1418978</name>
</gene>
<dbReference type="SUPFAM" id="SSF52540">
    <property type="entry name" value="P-loop containing nucleoside triphosphate hydrolases"/>
    <property type="match status" value="1"/>
</dbReference>
<dbReference type="PANTHER" id="PTHR47969">
    <property type="entry name" value="CHROMOSOME-ASSOCIATED KINESIN KIF4A-RELATED"/>
    <property type="match status" value="1"/>
</dbReference>
<proteinExistence type="inferred from homology"/>
<keyword evidence="11" id="KW-1185">Reference proteome</keyword>
<dbReference type="GO" id="GO:0005524">
    <property type="term" value="F:ATP binding"/>
    <property type="evidence" value="ECO:0007669"/>
    <property type="project" value="UniProtKB-UniRule"/>
</dbReference>
<dbReference type="InterPro" id="IPR001752">
    <property type="entry name" value="Kinesin_motor_dom"/>
</dbReference>
<dbReference type="Gene3D" id="3.40.850.10">
    <property type="entry name" value="Kinesin motor domain"/>
    <property type="match status" value="1"/>
</dbReference>
<dbReference type="CDD" id="cd01372">
    <property type="entry name" value="KISc_KIF4"/>
    <property type="match status" value="1"/>
</dbReference>
<comment type="similarity">
    <text evidence="6">Belongs to the TRAFAC class myosin-kinesin ATPase superfamily. Kinesin family.</text>
</comment>
<feature type="region of interest" description="Disordered" evidence="8">
    <location>
        <begin position="1186"/>
        <end position="1324"/>
    </location>
</feature>
<keyword evidence="6" id="KW-0505">Motor protein</keyword>
<accession>A0A1Y2H6X1</accession>
<dbReference type="GO" id="GO:0005737">
    <property type="term" value="C:cytoplasm"/>
    <property type="evidence" value="ECO:0007669"/>
    <property type="project" value="UniProtKB-SubCell"/>
</dbReference>
<evidence type="ECO:0000256" key="8">
    <source>
        <dbReference type="SAM" id="MobiDB-lite"/>
    </source>
</evidence>
<evidence type="ECO:0000256" key="3">
    <source>
        <dbReference type="ARBA" id="ARBA00022741"/>
    </source>
</evidence>
<feature type="binding site" evidence="6">
    <location>
        <begin position="84"/>
        <end position="91"/>
    </location>
    <ligand>
        <name>ATP</name>
        <dbReference type="ChEBI" id="CHEBI:30616"/>
    </ligand>
</feature>
<feature type="compositionally biased region" description="Low complexity" evidence="8">
    <location>
        <begin position="513"/>
        <end position="523"/>
    </location>
</feature>
<dbReference type="Pfam" id="PF00225">
    <property type="entry name" value="Kinesin"/>
    <property type="match status" value="1"/>
</dbReference>
<evidence type="ECO:0000256" key="2">
    <source>
        <dbReference type="ARBA" id="ARBA00022490"/>
    </source>
</evidence>
<dbReference type="OrthoDB" id="3176171at2759"/>
<dbReference type="InterPro" id="IPR036961">
    <property type="entry name" value="Kinesin_motor_dom_sf"/>
</dbReference>
<comment type="subcellular location">
    <subcellularLocation>
        <location evidence="1">Cytoplasm</location>
    </subcellularLocation>
</comment>
<name>A0A1Y2H6X1_9FUNG</name>
<protein>
    <recommendedName>
        <fullName evidence="9">Kinesin motor domain-containing protein</fullName>
    </recommendedName>
</protein>
<dbReference type="InterPro" id="IPR019821">
    <property type="entry name" value="Kinesin_motor_CS"/>
</dbReference>
<feature type="coiled-coil region" evidence="7">
    <location>
        <begin position="445"/>
        <end position="486"/>
    </location>
</feature>
<keyword evidence="4 6" id="KW-0067">ATP-binding</keyword>
<dbReference type="Pfam" id="PF25764">
    <property type="entry name" value="KIF21A_4th"/>
    <property type="match status" value="1"/>
</dbReference>
<evidence type="ECO:0000256" key="4">
    <source>
        <dbReference type="ARBA" id="ARBA00022840"/>
    </source>
</evidence>
<feature type="region of interest" description="Disordered" evidence="8">
    <location>
        <begin position="496"/>
        <end position="528"/>
    </location>
</feature>
<feature type="region of interest" description="Disordered" evidence="8">
    <location>
        <begin position="626"/>
        <end position="648"/>
    </location>
</feature>
<evidence type="ECO:0000313" key="11">
    <source>
        <dbReference type="Proteomes" id="UP000193411"/>
    </source>
</evidence>
<dbReference type="SMART" id="SM00129">
    <property type="entry name" value="KISc"/>
    <property type="match status" value="1"/>
</dbReference>
<dbReference type="PRINTS" id="PR00380">
    <property type="entry name" value="KINESINHEAVY"/>
</dbReference>
<dbReference type="Proteomes" id="UP000193411">
    <property type="component" value="Unassembled WGS sequence"/>
</dbReference>
<dbReference type="GO" id="GO:0007018">
    <property type="term" value="P:microtubule-based movement"/>
    <property type="evidence" value="ECO:0007669"/>
    <property type="project" value="InterPro"/>
</dbReference>
<evidence type="ECO:0000256" key="5">
    <source>
        <dbReference type="ARBA" id="ARBA00023054"/>
    </source>
</evidence>
<dbReference type="InterPro" id="IPR027640">
    <property type="entry name" value="Kinesin-like_fam"/>
</dbReference>
<dbReference type="PROSITE" id="PS00411">
    <property type="entry name" value="KINESIN_MOTOR_1"/>
    <property type="match status" value="1"/>
</dbReference>
<feature type="compositionally biased region" description="Low complexity" evidence="8">
    <location>
        <begin position="1224"/>
        <end position="1249"/>
    </location>
</feature>
<comment type="caution">
    <text evidence="10">The sequence shown here is derived from an EMBL/GenBank/DDBJ whole genome shotgun (WGS) entry which is preliminary data.</text>
</comment>
<dbReference type="GO" id="GO:0007052">
    <property type="term" value="P:mitotic spindle organization"/>
    <property type="evidence" value="ECO:0007669"/>
    <property type="project" value="TreeGrafter"/>
</dbReference>
<feature type="coiled-coil region" evidence="7">
    <location>
        <begin position="746"/>
        <end position="899"/>
    </location>
</feature>
<feature type="domain" description="Kinesin motor" evidence="9">
    <location>
        <begin position="5"/>
        <end position="371"/>
    </location>
</feature>
<dbReference type="GO" id="GO:0051231">
    <property type="term" value="P:spindle elongation"/>
    <property type="evidence" value="ECO:0007669"/>
    <property type="project" value="TreeGrafter"/>
</dbReference>
<feature type="compositionally biased region" description="Low complexity" evidence="8">
    <location>
        <begin position="1186"/>
        <end position="1209"/>
    </location>
</feature>